<evidence type="ECO:0000313" key="2">
    <source>
        <dbReference type="Proteomes" id="UP001143856"/>
    </source>
</evidence>
<accession>A0ACC1P1T9</accession>
<gene>
    <name evidence="1" type="ORF">NUW58_g5494</name>
</gene>
<name>A0ACC1P1T9_9PEZI</name>
<dbReference type="Proteomes" id="UP001143856">
    <property type="component" value="Unassembled WGS sequence"/>
</dbReference>
<keyword evidence="2" id="KW-1185">Reference proteome</keyword>
<sequence length="500" mass="56338">MAPDVSETVDGIEAQIDSVLQQRDLNWIDILNDLIVKLLNIGNRTNSLQYLNRVIAKIEEIVQDIGDHEVDNKMLNNLGSALLMRYERTADVKDLKKAISYVAEAIENTLPSDPDLARRMSNLNKMRLQQYRRTANMDYLEAAIFDARETIENALVGPLDRVFLLADLSTALSQQYEQTHNEGTLNESISLAIEAIRLTAQHIVDGENDSKSNVEDLKESISIIQKSITPLSKQSEQSEWVRRLSNLGSLLYLRYERRHDPSDLNDAISTMGIAKSLTAQDHPDSNSLLNNLGAILFSKYETTHEMSDLVEAISKASEAVKATPNSHPDLPGRLSNLSNMLFKQYEVTFDLDHLKKAISKASEAVDTTLMKFHSDFQTAFDSRDGITRPSFKRTFSGVWNTIHPKKSAVLATRLSSLSSMLRELYDKTSVTEYLDKAISTARDAVRATPHRDSELASRLDGLVKMLLQRYEKMKDIKDRDEAGTLAIEREDLDDNHHADC</sequence>
<organism evidence="1 2">
    <name type="scientific">Xylaria curta</name>
    <dbReference type="NCBI Taxonomy" id="42375"/>
    <lineage>
        <taxon>Eukaryota</taxon>
        <taxon>Fungi</taxon>
        <taxon>Dikarya</taxon>
        <taxon>Ascomycota</taxon>
        <taxon>Pezizomycotina</taxon>
        <taxon>Sordariomycetes</taxon>
        <taxon>Xylariomycetidae</taxon>
        <taxon>Xylariales</taxon>
        <taxon>Xylariaceae</taxon>
        <taxon>Xylaria</taxon>
    </lineage>
</organism>
<reference evidence="1" key="1">
    <citation type="submission" date="2022-10" db="EMBL/GenBank/DDBJ databases">
        <title>Genome Sequence of Xylaria curta.</title>
        <authorList>
            <person name="Buettner E."/>
        </authorList>
    </citation>
    <scope>NUCLEOTIDE SEQUENCE</scope>
    <source>
        <strain evidence="1">Babe10</strain>
    </source>
</reference>
<dbReference type="EMBL" id="JAPDGR010001093">
    <property type="protein sequence ID" value="KAJ2985502.1"/>
    <property type="molecule type" value="Genomic_DNA"/>
</dbReference>
<evidence type="ECO:0000313" key="1">
    <source>
        <dbReference type="EMBL" id="KAJ2985502.1"/>
    </source>
</evidence>
<protein>
    <submittedName>
        <fullName evidence="1">Uncharacterized protein</fullName>
    </submittedName>
</protein>
<proteinExistence type="predicted"/>
<comment type="caution">
    <text evidence="1">The sequence shown here is derived from an EMBL/GenBank/DDBJ whole genome shotgun (WGS) entry which is preliminary data.</text>
</comment>